<evidence type="ECO:0000313" key="3">
    <source>
        <dbReference type="Proteomes" id="UP000181980"/>
    </source>
</evidence>
<protein>
    <submittedName>
        <fullName evidence="2">Predicted dithiol-disulfide isomerase, DsbA family</fullName>
    </submittedName>
</protein>
<keyword evidence="2" id="KW-0413">Isomerase</keyword>
<sequence>MPLRKFSQLVSVLFVEKITVDIWSDIVCPWCYLGKRRFDLALAGFERAADVRVRLRAFELDPHGRPDDARTIPERMRDDLGMAPAVVAAGVRRLTELAAAAGLEYHLDRARPVNSFDAHRLIHFAAAAGLGERAQGRLLHAYTGEGVNVADHGELIRLGAEAGLDADAVGELLAGDAHAADVRADEELGHRIGVSGVPTFLVAGRYLLNGAQPVEVLADALRRA</sequence>
<gene>
    <name evidence="2" type="ORF">SAMN04488561_0761</name>
</gene>
<dbReference type="PANTHER" id="PTHR13887">
    <property type="entry name" value="GLUTATHIONE S-TRANSFERASE KAPPA"/>
    <property type="match status" value="1"/>
</dbReference>
<dbReference type="InterPro" id="IPR001853">
    <property type="entry name" value="DSBA-like_thioredoxin_dom"/>
</dbReference>
<dbReference type="GO" id="GO:0016491">
    <property type="term" value="F:oxidoreductase activity"/>
    <property type="evidence" value="ECO:0007669"/>
    <property type="project" value="InterPro"/>
</dbReference>
<dbReference type="AlphaFoldDB" id="A0A1H5H5R5"/>
<dbReference type="EMBL" id="FNUC01000003">
    <property type="protein sequence ID" value="SEE23316.1"/>
    <property type="molecule type" value="Genomic_DNA"/>
</dbReference>
<dbReference type="Pfam" id="PF01323">
    <property type="entry name" value="DSBA"/>
    <property type="match status" value="1"/>
</dbReference>
<dbReference type="GO" id="GO:0016853">
    <property type="term" value="F:isomerase activity"/>
    <property type="evidence" value="ECO:0007669"/>
    <property type="project" value="UniProtKB-KW"/>
</dbReference>
<evidence type="ECO:0000259" key="1">
    <source>
        <dbReference type="Pfam" id="PF01323"/>
    </source>
</evidence>
<name>A0A1H5H5R5_9ACTN</name>
<organism evidence="2 3">
    <name type="scientific">Jiangella alba</name>
    <dbReference type="NCBI Taxonomy" id="561176"/>
    <lineage>
        <taxon>Bacteria</taxon>
        <taxon>Bacillati</taxon>
        <taxon>Actinomycetota</taxon>
        <taxon>Actinomycetes</taxon>
        <taxon>Jiangellales</taxon>
        <taxon>Jiangellaceae</taxon>
        <taxon>Jiangella</taxon>
    </lineage>
</organism>
<dbReference type="Proteomes" id="UP000181980">
    <property type="component" value="Unassembled WGS sequence"/>
</dbReference>
<feature type="domain" description="DSBA-like thioredoxin" evidence="1">
    <location>
        <begin position="19"/>
        <end position="221"/>
    </location>
</feature>
<dbReference type="STRING" id="561176.SAMN04488561_0761"/>
<proteinExistence type="predicted"/>
<evidence type="ECO:0000313" key="2">
    <source>
        <dbReference type="EMBL" id="SEE23316.1"/>
    </source>
</evidence>
<accession>A0A1H5H5R5</accession>
<dbReference type="SUPFAM" id="SSF52833">
    <property type="entry name" value="Thioredoxin-like"/>
    <property type="match status" value="1"/>
</dbReference>
<dbReference type="PANTHER" id="PTHR13887:SF41">
    <property type="entry name" value="THIOREDOXIN SUPERFAMILY PROTEIN"/>
    <property type="match status" value="1"/>
</dbReference>
<dbReference type="InterPro" id="IPR036249">
    <property type="entry name" value="Thioredoxin-like_sf"/>
</dbReference>
<dbReference type="CDD" id="cd03024">
    <property type="entry name" value="DsbA_FrnE"/>
    <property type="match status" value="1"/>
</dbReference>
<keyword evidence="3" id="KW-1185">Reference proteome</keyword>
<reference evidence="3" key="1">
    <citation type="submission" date="2016-10" db="EMBL/GenBank/DDBJ databases">
        <authorList>
            <person name="Varghese N."/>
            <person name="Submissions S."/>
        </authorList>
    </citation>
    <scope>NUCLEOTIDE SEQUENCE [LARGE SCALE GENOMIC DNA]</scope>
    <source>
        <strain evidence="3">DSM 45237</strain>
    </source>
</reference>
<dbReference type="Gene3D" id="3.40.30.10">
    <property type="entry name" value="Glutaredoxin"/>
    <property type="match status" value="1"/>
</dbReference>